<protein>
    <submittedName>
        <fullName evidence="1">Uncharacterized protein</fullName>
    </submittedName>
</protein>
<name>A0ABT3DGY0_9BACI</name>
<comment type="caution">
    <text evidence="1">The sequence shown here is derived from an EMBL/GenBank/DDBJ whole genome shotgun (WGS) entry which is preliminary data.</text>
</comment>
<accession>A0ABT3DGY0</accession>
<organism evidence="1 2">
    <name type="scientific">Metabacillus halosaccharovorans</name>
    <dbReference type="NCBI Taxonomy" id="930124"/>
    <lineage>
        <taxon>Bacteria</taxon>
        <taxon>Bacillati</taxon>
        <taxon>Bacillota</taxon>
        <taxon>Bacilli</taxon>
        <taxon>Bacillales</taxon>
        <taxon>Bacillaceae</taxon>
        <taxon>Metabacillus</taxon>
    </lineage>
</organism>
<evidence type="ECO:0000313" key="1">
    <source>
        <dbReference type="EMBL" id="MCV9886310.1"/>
    </source>
</evidence>
<gene>
    <name evidence="1" type="ORF">OIH86_11625</name>
</gene>
<dbReference type="Proteomes" id="UP001526147">
    <property type="component" value="Unassembled WGS sequence"/>
</dbReference>
<evidence type="ECO:0000313" key="2">
    <source>
        <dbReference type="Proteomes" id="UP001526147"/>
    </source>
</evidence>
<proteinExistence type="predicted"/>
<sequence>MLWIYTQDQQKLIKVNEVTVKGKKIVGVVRNSTYEENIDLGKYESNIRASEVLHKIFLEIRECSSAVSVEFAMPEK</sequence>
<dbReference type="EMBL" id="JAOYEY010000037">
    <property type="protein sequence ID" value="MCV9886310.1"/>
    <property type="molecule type" value="Genomic_DNA"/>
</dbReference>
<keyword evidence="2" id="KW-1185">Reference proteome</keyword>
<dbReference type="RefSeq" id="WP_264142943.1">
    <property type="nucleotide sequence ID" value="NZ_JAOYEY010000037.1"/>
</dbReference>
<reference evidence="1 2" key="1">
    <citation type="submission" date="2022-10" db="EMBL/GenBank/DDBJ databases">
        <title>Draft genome assembly of moderately radiation resistant bacterium Metabacillus halosaccharovorans.</title>
        <authorList>
            <person name="Pal S."/>
            <person name="Gopinathan A."/>
        </authorList>
    </citation>
    <scope>NUCLEOTIDE SEQUENCE [LARGE SCALE GENOMIC DNA]</scope>
    <source>
        <strain evidence="1 2">VITHBRA001</strain>
    </source>
</reference>